<feature type="binding site" evidence="6">
    <location>
        <position position="160"/>
    </location>
    <ligand>
        <name>Zn(2+)</name>
        <dbReference type="ChEBI" id="CHEBI:29105"/>
        <note>catalytic</note>
    </ligand>
</feature>
<proteinExistence type="predicted"/>
<keyword evidence="1 7" id="KW-0645">Protease</keyword>
<evidence type="ECO:0000256" key="3">
    <source>
        <dbReference type="ARBA" id="ARBA00022801"/>
    </source>
</evidence>
<evidence type="ECO:0000256" key="6">
    <source>
        <dbReference type="PROSITE-ProRule" id="PRU01211"/>
    </source>
</evidence>
<comment type="caution">
    <text evidence="6">Lacks conserved residue(s) required for the propagation of feature annotation.</text>
</comment>
<dbReference type="PhylomeDB" id="T1IJI1"/>
<keyword evidence="3 7" id="KW-0378">Hydrolase</keyword>
<reference evidence="9" key="2">
    <citation type="submission" date="2015-02" db="UniProtKB">
        <authorList>
            <consortium name="EnsemblMetazoa"/>
        </authorList>
    </citation>
    <scope>IDENTIFICATION</scope>
</reference>
<dbReference type="InterPro" id="IPR006026">
    <property type="entry name" value="Peptidase_Metallo"/>
</dbReference>
<dbReference type="Pfam" id="PF01400">
    <property type="entry name" value="Astacin"/>
    <property type="match status" value="1"/>
</dbReference>
<dbReference type="AlphaFoldDB" id="T1IJI1"/>
<dbReference type="eggNOG" id="KOG3714">
    <property type="taxonomic scope" value="Eukaryota"/>
</dbReference>
<reference evidence="10" key="1">
    <citation type="submission" date="2011-05" db="EMBL/GenBank/DDBJ databases">
        <authorList>
            <person name="Richards S.R."/>
            <person name="Qu J."/>
            <person name="Jiang H."/>
            <person name="Jhangiani S.N."/>
            <person name="Agravi P."/>
            <person name="Goodspeed R."/>
            <person name="Gross S."/>
            <person name="Mandapat C."/>
            <person name="Jackson L."/>
            <person name="Mathew T."/>
            <person name="Pu L."/>
            <person name="Thornton R."/>
            <person name="Saada N."/>
            <person name="Wilczek-Boney K.B."/>
            <person name="Lee S."/>
            <person name="Kovar C."/>
            <person name="Wu Y."/>
            <person name="Scherer S.E."/>
            <person name="Worley K.C."/>
            <person name="Muzny D.M."/>
            <person name="Gibbs R."/>
        </authorList>
    </citation>
    <scope>NUCLEOTIDE SEQUENCE</scope>
    <source>
        <strain evidence="10">Brora</strain>
    </source>
</reference>
<dbReference type="SUPFAM" id="SSF55486">
    <property type="entry name" value="Metalloproteases ('zincins'), catalytic domain"/>
    <property type="match status" value="1"/>
</dbReference>
<evidence type="ECO:0000313" key="10">
    <source>
        <dbReference type="Proteomes" id="UP000014500"/>
    </source>
</evidence>
<dbReference type="PROSITE" id="PS51864">
    <property type="entry name" value="ASTACIN"/>
    <property type="match status" value="1"/>
</dbReference>
<dbReference type="EMBL" id="JH430294">
    <property type="status" value="NOT_ANNOTATED_CDS"/>
    <property type="molecule type" value="Genomic_DNA"/>
</dbReference>
<evidence type="ECO:0000256" key="5">
    <source>
        <dbReference type="ARBA" id="ARBA00023049"/>
    </source>
</evidence>
<feature type="binding site" evidence="6">
    <location>
        <position position="154"/>
    </location>
    <ligand>
        <name>Zn(2+)</name>
        <dbReference type="ChEBI" id="CHEBI:29105"/>
        <note>catalytic</note>
    </ligand>
</feature>
<organism evidence="9 10">
    <name type="scientific">Strigamia maritima</name>
    <name type="common">European centipede</name>
    <name type="synonym">Geophilus maritimus</name>
    <dbReference type="NCBI Taxonomy" id="126957"/>
    <lineage>
        <taxon>Eukaryota</taxon>
        <taxon>Metazoa</taxon>
        <taxon>Ecdysozoa</taxon>
        <taxon>Arthropoda</taxon>
        <taxon>Myriapoda</taxon>
        <taxon>Chilopoda</taxon>
        <taxon>Pleurostigmophora</taxon>
        <taxon>Geophilomorpha</taxon>
        <taxon>Linotaeniidae</taxon>
        <taxon>Strigamia</taxon>
    </lineage>
</organism>
<dbReference type="EC" id="3.4.24.-" evidence="7"/>
<dbReference type="GO" id="GO:0006508">
    <property type="term" value="P:proteolysis"/>
    <property type="evidence" value="ECO:0007669"/>
    <property type="project" value="UniProtKB-KW"/>
</dbReference>
<keyword evidence="7" id="KW-0732">Signal</keyword>
<sequence length="190" mass="22409">MQLKLKLRFGQMALFLLRLTQILICSCFVSMPDPTGLNLLHLQTAANYTGCLQSPVISLENAEMFGEHSSQKFLKMNISEENKRFSKNFILEVFDHFHTVSCVRFVPRKSEKHYVYINRGDNDWTQIGRQLGRQRLTFGHGNLLIGNMIHMFNHVLGFFHEHNRPDRDKYVKVFLENVDPSAYFWFLWQH</sequence>
<dbReference type="InterPro" id="IPR024079">
    <property type="entry name" value="MetalloPept_cat_dom_sf"/>
</dbReference>
<evidence type="ECO:0000313" key="9">
    <source>
        <dbReference type="EnsemblMetazoa" id="SMAR001050-PA"/>
    </source>
</evidence>
<dbReference type="STRING" id="126957.T1IJI1"/>
<accession>T1IJI1</accession>
<dbReference type="HOGENOM" id="CLU_1429708_0_0_1"/>
<feature type="chain" id="PRO_5005147058" description="Metalloendopeptidase" evidence="7">
    <location>
        <begin position="28"/>
        <end position="190"/>
    </location>
</feature>
<dbReference type="GO" id="GO:0008270">
    <property type="term" value="F:zinc ion binding"/>
    <property type="evidence" value="ECO:0007669"/>
    <property type="project" value="UniProtKB-UniRule"/>
</dbReference>
<evidence type="ECO:0000256" key="4">
    <source>
        <dbReference type="ARBA" id="ARBA00022833"/>
    </source>
</evidence>
<feature type="binding site" evidence="6">
    <location>
        <position position="150"/>
    </location>
    <ligand>
        <name>Zn(2+)</name>
        <dbReference type="ChEBI" id="CHEBI:29105"/>
        <note>catalytic</note>
    </ligand>
</feature>
<evidence type="ECO:0000256" key="7">
    <source>
        <dbReference type="RuleBase" id="RU361183"/>
    </source>
</evidence>
<keyword evidence="10" id="KW-1185">Reference proteome</keyword>
<keyword evidence="5 7" id="KW-0482">Metalloprotease</keyword>
<protein>
    <recommendedName>
        <fullName evidence="7">Metalloendopeptidase</fullName>
        <ecNumber evidence="7">3.4.24.-</ecNumber>
    </recommendedName>
</protein>
<comment type="cofactor">
    <cofactor evidence="6 7">
        <name>Zn(2+)</name>
        <dbReference type="ChEBI" id="CHEBI:29105"/>
    </cofactor>
    <text evidence="6 7">Binds 1 zinc ion per subunit.</text>
</comment>
<evidence type="ECO:0000256" key="2">
    <source>
        <dbReference type="ARBA" id="ARBA00022723"/>
    </source>
</evidence>
<dbReference type="Proteomes" id="UP000014500">
    <property type="component" value="Unassembled WGS sequence"/>
</dbReference>
<dbReference type="PRINTS" id="PR00480">
    <property type="entry name" value="ASTACIN"/>
</dbReference>
<dbReference type="PANTHER" id="PTHR10127:SF780">
    <property type="entry name" value="METALLOENDOPEPTIDASE"/>
    <property type="match status" value="1"/>
</dbReference>
<keyword evidence="2 6" id="KW-0479">Metal-binding</keyword>
<evidence type="ECO:0000256" key="1">
    <source>
        <dbReference type="ARBA" id="ARBA00022670"/>
    </source>
</evidence>
<evidence type="ECO:0000259" key="8">
    <source>
        <dbReference type="PROSITE" id="PS51864"/>
    </source>
</evidence>
<feature type="domain" description="Peptidase M12A" evidence="8">
    <location>
        <begin position="47"/>
        <end position="190"/>
    </location>
</feature>
<keyword evidence="4 6" id="KW-0862">Zinc</keyword>
<dbReference type="Gene3D" id="3.40.390.10">
    <property type="entry name" value="Collagenase (Catalytic Domain)"/>
    <property type="match status" value="1"/>
</dbReference>
<dbReference type="EnsemblMetazoa" id="SMAR001050-RA">
    <property type="protein sequence ID" value="SMAR001050-PA"/>
    <property type="gene ID" value="SMAR001050"/>
</dbReference>
<dbReference type="InterPro" id="IPR001506">
    <property type="entry name" value="Peptidase_M12A"/>
</dbReference>
<feature type="signal peptide" evidence="7">
    <location>
        <begin position="1"/>
        <end position="27"/>
    </location>
</feature>
<dbReference type="SMART" id="SM00235">
    <property type="entry name" value="ZnMc"/>
    <property type="match status" value="1"/>
</dbReference>
<dbReference type="GO" id="GO:0004222">
    <property type="term" value="F:metalloendopeptidase activity"/>
    <property type="evidence" value="ECO:0007669"/>
    <property type="project" value="UniProtKB-UniRule"/>
</dbReference>
<name>T1IJI1_STRMM</name>
<dbReference type="PANTHER" id="PTHR10127">
    <property type="entry name" value="DISCOIDIN, CUB, EGF, LAMININ , AND ZINC METALLOPROTEASE DOMAIN CONTAINING"/>
    <property type="match status" value="1"/>
</dbReference>